<gene>
    <name evidence="2" type="ORF">UBAL3_96120035</name>
</gene>
<reference evidence="2" key="2">
    <citation type="submission" date="2009-05" db="EMBL/GenBank/DDBJ databases">
        <authorList>
            <person name="Goltsman D.S.A."/>
            <person name="Denef V.J."/>
            <person name="Singer S.W."/>
            <person name="Verberkmoes N.C."/>
            <person name="Lefsrud M."/>
            <person name="Mueller R."/>
            <person name="Dick G.J."/>
            <person name="Sun C."/>
            <person name="Wheeler K."/>
            <person name="Zemla A."/>
            <person name="Baker B.J."/>
            <person name="Hauser L."/>
            <person name="Land M."/>
            <person name="Shah M.B."/>
            <person name="Thelen M.P."/>
            <person name="Hettich R.L."/>
            <person name="Banfield J.F."/>
        </authorList>
    </citation>
    <scope>NUCLEOTIDE SEQUENCE</scope>
</reference>
<dbReference type="AlphaFoldDB" id="C6I0X1"/>
<dbReference type="EMBL" id="GG693889">
    <property type="protein sequence ID" value="EES51490.1"/>
    <property type="molecule type" value="Genomic_DNA"/>
</dbReference>
<evidence type="ECO:0000313" key="2">
    <source>
        <dbReference type="EMBL" id="EES51490.1"/>
    </source>
</evidence>
<dbReference type="InterPro" id="IPR031618">
    <property type="entry name" value="T4SS_TraI"/>
</dbReference>
<name>C6I0X1_9BACT</name>
<feature type="signal peptide" evidence="1">
    <location>
        <begin position="1"/>
        <end position="24"/>
    </location>
</feature>
<dbReference type="Proteomes" id="UP000009374">
    <property type="component" value="Unassembled WGS sequence"/>
</dbReference>
<accession>C6I0X1</accession>
<organism evidence="2 3">
    <name type="scientific">Leptospirillum ferrodiazotrophum</name>
    <dbReference type="NCBI Taxonomy" id="412449"/>
    <lineage>
        <taxon>Bacteria</taxon>
        <taxon>Pseudomonadati</taxon>
        <taxon>Nitrospirota</taxon>
        <taxon>Nitrospiria</taxon>
        <taxon>Nitrospirales</taxon>
        <taxon>Nitrospiraceae</taxon>
        <taxon>Leptospirillum</taxon>
    </lineage>
</organism>
<feature type="chain" id="PRO_5002966459" evidence="1">
    <location>
        <begin position="25"/>
        <end position="273"/>
    </location>
</feature>
<sequence length="273" mass="31393">MKRRQTLLLAFLSLVFLCPSASWAGGLSQVTPSASLKTVAAAPTKNQKKRDLRGASMRSAAMAYGAQSGFAWETTVRNHWLLQHAALLDKIFTFRPFVDGNHVLVPSIVVGRRDFSLGGRRLADRTDISYRIQRRARIVSIPPTYRSYLVLPTPPPHPINPILYPRTSKEKEDYKRWVRIGWSQGTALSDRMFQINARRLVRAIEGRIRFDELNLSGEIEREIWSRSPAMTHRTSRTLDVGTTVLRITRDARFTSRARWQPLRIREDRKEEKK</sequence>
<dbReference type="Pfam" id="PF16932">
    <property type="entry name" value="T4SS_TraI"/>
    <property type="match status" value="1"/>
</dbReference>
<evidence type="ECO:0000313" key="3">
    <source>
        <dbReference type="Proteomes" id="UP000009374"/>
    </source>
</evidence>
<keyword evidence="1" id="KW-0732">Signal</keyword>
<protein>
    <submittedName>
        <fullName evidence="2">Probable defect in organelle trafficking lipoprotein (DotC)</fullName>
    </submittedName>
</protein>
<proteinExistence type="predicted"/>
<keyword evidence="2" id="KW-0449">Lipoprotein</keyword>
<keyword evidence="3" id="KW-1185">Reference proteome</keyword>
<evidence type="ECO:0000256" key="1">
    <source>
        <dbReference type="SAM" id="SignalP"/>
    </source>
</evidence>
<reference evidence="2" key="1">
    <citation type="journal article" date="2009" name="Appl. Environ. Microbiol.">
        <title>Community genomic and proteomic analyses of chemoautotrophic iron-oxidizing "Leptospirillum rubarum" (Group II) and "Leptospirillum ferrodiazotrophum" (Group III) bacteria in acid mine drainage biofilms.</title>
        <authorList>
            <person name="Goltsman D.S."/>
            <person name="Denef V.J."/>
            <person name="Singer S.W."/>
            <person name="VerBerkmoes N.C."/>
            <person name="Lefsrud M."/>
            <person name="Mueller R.S."/>
            <person name="Dick G.J."/>
            <person name="Sun C.L."/>
            <person name="Wheeler K.E."/>
            <person name="Zemla A."/>
            <person name="Baker B.J."/>
            <person name="Hauser L."/>
            <person name="Land M."/>
            <person name="Shah M.B."/>
            <person name="Thelen M.P."/>
            <person name="Hettich R.L."/>
            <person name="Banfield J.F."/>
        </authorList>
    </citation>
    <scope>NUCLEOTIDE SEQUENCE [LARGE SCALE GENOMIC DNA]</scope>
</reference>